<name>A0A9R1XKS4_LACSA</name>
<dbReference type="Pfam" id="PF00078">
    <property type="entry name" value="RVT_1"/>
    <property type="match status" value="1"/>
</dbReference>
<dbReference type="Gene3D" id="3.30.70.270">
    <property type="match status" value="2"/>
</dbReference>
<protein>
    <recommendedName>
        <fullName evidence="1">Reverse transcriptase domain-containing protein</fullName>
    </recommendedName>
</protein>
<dbReference type="PANTHER" id="PTHR24559:SF444">
    <property type="entry name" value="REVERSE TRANSCRIPTASE DOMAIN-CONTAINING PROTEIN"/>
    <property type="match status" value="1"/>
</dbReference>
<gene>
    <name evidence="2" type="ORF">LSAT_V11C400221010</name>
</gene>
<dbReference type="AlphaFoldDB" id="A0A9R1XKS4"/>
<reference evidence="2 3" key="1">
    <citation type="journal article" date="2017" name="Nat. Commun.">
        <title>Genome assembly with in vitro proximity ligation data and whole-genome triplication in lettuce.</title>
        <authorList>
            <person name="Reyes-Chin-Wo S."/>
            <person name="Wang Z."/>
            <person name="Yang X."/>
            <person name="Kozik A."/>
            <person name="Arikit S."/>
            <person name="Song C."/>
            <person name="Xia L."/>
            <person name="Froenicke L."/>
            <person name="Lavelle D.O."/>
            <person name="Truco M.J."/>
            <person name="Xia R."/>
            <person name="Zhu S."/>
            <person name="Xu C."/>
            <person name="Xu H."/>
            <person name="Xu X."/>
            <person name="Cox K."/>
            <person name="Korf I."/>
            <person name="Meyers B.C."/>
            <person name="Michelmore R.W."/>
        </authorList>
    </citation>
    <scope>NUCLEOTIDE SEQUENCE [LARGE SCALE GENOMIC DNA]</scope>
    <source>
        <strain evidence="3">cv. Salinas</strain>
        <tissue evidence="2">Seedlings</tissue>
    </source>
</reference>
<dbReference type="InterPro" id="IPR000477">
    <property type="entry name" value="RT_dom"/>
</dbReference>
<dbReference type="PANTHER" id="PTHR24559">
    <property type="entry name" value="TRANSPOSON TY3-I GAG-POL POLYPROTEIN"/>
    <property type="match status" value="1"/>
</dbReference>
<proteinExistence type="predicted"/>
<evidence type="ECO:0000313" key="3">
    <source>
        <dbReference type="Proteomes" id="UP000235145"/>
    </source>
</evidence>
<accession>A0A9R1XKS4</accession>
<dbReference type="EMBL" id="NBSK02000004">
    <property type="protein sequence ID" value="KAJ0213409.1"/>
    <property type="molecule type" value="Genomic_DNA"/>
</dbReference>
<evidence type="ECO:0000313" key="2">
    <source>
        <dbReference type="EMBL" id="KAJ0213409.1"/>
    </source>
</evidence>
<dbReference type="InterPro" id="IPR043128">
    <property type="entry name" value="Rev_trsase/Diguanyl_cyclase"/>
</dbReference>
<dbReference type="InterPro" id="IPR043502">
    <property type="entry name" value="DNA/RNA_pol_sf"/>
</dbReference>
<dbReference type="SUPFAM" id="SSF56672">
    <property type="entry name" value="DNA/RNA polymerases"/>
    <property type="match status" value="1"/>
</dbReference>
<dbReference type="InterPro" id="IPR053134">
    <property type="entry name" value="RNA-dir_DNA_polymerase"/>
</dbReference>
<sequence length="148" mass="17278">MPFGLKKAGATYQRLMEKVFANQIDRNIKFYVDEMVIKSRNEEELLRDVEETFQTTAKSKMKLNPEFLESKAPHNLKGVQEISGRLMTLGRFIAKSSDKALPLYQTLKVCLEKNMIKWKKEVDATLQKLRDVCPQIRASQFRDNKHQK</sequence>
<comment type="caution">
    <text evidence="2">The sequence shown here is derived from an EMBL/GenBank/DDBJ whole genome shotgun (WGS) entry which is preliminary data.</text>
</comment>
<feature type="domain" description="Reverse transcriptase" evidence="1">
    <location>
        <begin position="1"/>
        <end position="66"/>
    </location>
</feature>
<organism evidence="2 3">
    <name type="scientific">Lactuca sativa</name>
    <name type="common">Garden lettuce</name>
    <dbReference type="NCBI Taxonomy" id="4236"/>
    <lineage>
        <taxon>Eukaryota</taxon>
        <taxon>Viridiplantae</taxon>
        <taxon>Streptophyta</taxon>
        <taxon>Embryophyta</taxon>
        <taxon>Tracheophyta</taxon>
        <taxon>Spermatophyta</taxon>
        <taxon>Magnoliopsida</taxon>
        <taxon>eudicotyledons</taxon>
        <taxon>Gunneridae</taxon>
        <taxon>Pentapetalae</taxon>
        <taxon>asterids</taxon>
        <taxon>campanulids</taxon>
        <taxon>Asterales</taxon>
        <taxon>Asteraceae</taxon>
        <taxon>Cichorioideae</taxon>
        <taxon>Cichorieae</taxon>
        <taxon>Lactucinae</taxon>
        <taxon>Lactuca</taxon>
    </lineage>
</organism>
<evidence type="ECO:0000259" key="1">
    <source>
        <dbReference type="Pfam" id="PF00078"/>
    </source>
</evidence>
<keyword evidence="3" id="KW-1185">Reference proteome</keyword>
<dbReference type="Proteomes" id="UP000235145">
    <property type="component" value="Unassembled WGS sequence"/>
</dbReference>